<dbReference type="STRING" id="1185652.USDA257_c19860"/>
<accession>I3X3W5</accession>
<dbReference type="eggNOG" id="COG1182">
    <property type="taxonomic scope" value="Bacteria"/>
</dbReference>
<reference evidence="3 4" key="1">
    <citation type="journal article" date="2012" name="J. Bacteriol.">
        <title>Complete genome sequence of the broad-host-range strain Sinorhizobium fredii USDA257.</title>
        <authorList>
            <person name="Schuldes J."/>
            <person name="Rodriguez Orbegoso M."/>
            <person name="Schmeisser C."/>
            <person name="Krishnan H.B."/>
            <person name="Daniel R."/>
            <person name="Streit W.R."/>
        </authorList>
    </citation>
    <scope>NUCLEOTIDE SEQUENCE [LARGE SCALE GENOMIC DNA]</scope>
    <source>
        <strain evidence="3 4">USDA 257</strain>
    </source>
</reference>
<evidence type="ECO:0000313" key="3">
    <source>
        <dbReference type="EMBL" id="AFL50571.1"/>
    </source>
</evidence>
<organism evidence="3 4">
    <name type="scientific">Sinorhizobium fredii (strain USDA 257)</name>
    <dbReference type="NCBI Taxonomy" id="1185652"/>
    <lineage>
        <taxon>Bacteria</taxon>
        <taxon>Pseudomonadati</taxon>
        <taxon>Pseudomonadota</taxon>
        <taxon>Alphaproteobacteria</taxon>
        <taxon>Hyphomicrobiales</taxon>
        <taxon>Rhizobiaceae</taxon>
        <taxon>Sinorhizobium/Ensifer group</taxon>
        <taxon>Sinorhizobium</taxon>
    </lineage>
</organism>
<evidence type="ECO:0000259" key="2">
    <source>
        <dbReference type="Pfam" id="PF02525"/>
    </source>
</evidence>
<dbReference type="Proteomes" id="UP000006180">
    <property type="component" value="Chromosome"/>
</dbReference>
<dbReference type="InterPro" id="IPR029039">
    <property type="entry name" value="Flavoprotein-like_sf"/>
</dbReference>
<proteinExistence type="predicted"/>
<protein>
    <recommendedName>
        <fullName evidence="2">Flavodoxin-like fold domain-containing protein</fullName>
    </recommendedName>
</protein>
<name>I3X3W5_SINF2</name>
<feature type="domain" description="Flavodoxin-like fold" evidence="2">
    <location>
        <begin position="3"/>
        <end position="56"/>
    </location>
</feature>
<dbReference type="Pfam" id="PF02525">
    <property type="entry name" value="Flavodoxin_2"/>
    <property type="match status" value="1"/>
</dbReference>
<gene>
    <name evidence="3" type="ORF">USDA257_c19860</name>
</gene>
<dbReference type="InterPro" id="IPR003680">
    <property type="entry name" value="Flavodoxin_fold"/>
</dbReference>
<feature type="region of interest" description="Disordered" evidence="1">
    <location>
        <begin position="49"/>
        <end position="77"/>
    </location>
</feature>
<dbReference type="Gene3D" id="3.40.50.360">
    <property type="match status" value="1"/>
</dbReference>
<dbReference type="AlphaFoldDB" id="I3X3W5"/>
<dbReference type="KEGG" id="sfd:USDA257_c19860"/>
<dbReference type="HOGENOM" id="CLU_2636122_0_0_5"/>
<dbReference type="EMBL" id="CP003563">
    <property type="protein sequence ID" value="AFL50571.1"/>
    <property type="molecule type" value="Genomic_DNA"/>
</dbReference>
<evidence type="ECO:0000256" key="1">
    <source>
        <dbReference type="SAM" id="MobiDB-lite"/>
    </source>
</evidence>
<dbReference type="SUPFAM" id="SSF52218">
    <property type="entry name" value="Flavoproteins"/>
    <property type="match status" value="1"/>
</dbReference>
<sequence length="77" mass="8000">MPSILLLTASPRPGSFSTQIAVELAERLRAANPAGALLHRDLATNPLPHIDSGFTAGDPQTGRGPERCGSRCNPPVG</sequence>
<evidence type="ECO:0000313" key="4">
    <source>
        <dbReference type="Proteomes" id="UP000006180"/>
    </source>
</evidence>